<dbReference type="PANTHER" id="PTHR34583:SF2">
    <property type="entry name" value="ANTIPORTER SUBUNIT MNHC2-RELATED"/>
    <property type="match status" value="1"/>
</dbReference>
<dbReference type="NCBIfam" id="NF009303">
    <property type="entry name" value="PRK12660.1"/>
    <property type="match status" value="1"/>
</dbReference>
<evidence type="ECO:0000256" key="2">
    <source>
        <dbReference type="ARBA" id="ARBA00010388"/>
    </source>
</evidence>
<proteinExistence type="inferred from homology"/>
<evidence type="ECO:0000256" key="5">
    <source>
        <dbReference type="ARBA" id="ARBA00022989"/>
    </source>
</evidence>
<evidence type="ECO:0000256" key="1">
    <source>
        <dbReference type="ARBA" id="ARBA00004651"/>
    </source>
</evidence>
<dbReference type="EMBL" id="CCXS01000001">
    <property type="protein sequence ID" value="CEG21612.1"/>
    <property type="molecule type" value="Genomic_DNA"/>
</dbReference>
<organism evidence="8 9">
    <name type="scientific">Planococcus massiliensis</name>
    <dbReference type="NCBI Taxonomy" id="1499687"/>
    <lineage>
        <taxon>Bacteria</taxon>
        <taxon>Bacillati</taxon>
        <taxon>Bacillota</taxon>
        <taxon>Bacilli</taxon>
        <taxon>Bacillales</taxon>
        <taxon>Caryophanaceae</taxon>
        <taxon>Planococcus</taxon>
    </lineage>
</organism>
<dbReference type="PANTHER" id="PTHR34583">
    <property type="entry name" value="ANTIPORTER SUBUNIT MNHC2-RELATED"/>
    <property type="match status" value="1"/>
</dbReference>
<dbReference type="RefSeq" id="WP_052650259.1">
    <property type="nucleotide sequence ID" value="NZ_CCXS01000001.1"/>
</dbReference>
<feature type="transmembrane region" description="Helical" evidence="7">
    <location>
        <begin position="28"/>
        <end position="47"/>
    </location>
</feature>
<keyword evidence="5 7" id="KW-1133">Transmembrane helix</keyword>
<accession>A0A098EIH8</accession>
<sequence length="112" mass="12025">METLIILLVGVLTAVAIYLVLSKSLIRVILGTAIFSHAVHLLILSMGGLKKGTVPLLGEEAESYVDALPQALILTAIVISFAVTAFILVLAFRAYQELGTDDLEEMRGVNDE</sequence>
<evidence type="ECO:0000256" key="4">
    <source>
        <dbReference type="ARBA" id="ARBA00022692"/>
    </source>
</evidence>
<keyword evidence="6 7" id="KW-0472">Membrane</keyword>
<dbReference type="GO" id="GO:0005886">
    <property type="term" value="C:plasma membrane"/>
    <property type="evidence" value="ECO:0007669"/>
    <property type="project" value="UniProtKB-SubCell"/>
</dbReference>
<dbReference type="Proteomes" id="UP000043699">
    <property type="component" value="Unassembled WGS sequence"/>
</dbReference>
<protein>
    <submittedName>
        <fullName evidence="8">Na(+)/H(+) antiporter subunit C</fullName>
    </submittedName>
</protein>
<keyword evidence="9" id="KW-1185">Reference proteome</keyword>
<evidence type="ECO:0000256" key="3">
    <source>
        <dbReference type="ARBA" id="ARBA00022475"/>
    </source>
</evidence>
<feature type="transmembrane region" description="Helical" evidence="7">
    <location>
        <begin position="67"/>
        <end position="92"/>
    </location>
</feature>
<evidence type="ECO:0000313" key="8">
    <source>
        <dbReference type="EMBL" id="CEG21612.1"/>
    </source>
</evidence>
<gene>
    <name evidence="8" type="primary">mrpC_1</name>
    <name evidence="8" type="ORF">BN1080_00525</name>
</gene>
<dbReference type="InterPro" id="IPR050601">
    <property type="entry name" value="CPA3_antiporter_subunitC"/>
</dbReference>
<keyword evidence="4 7" id="KW-0812">Transmembrane</keyword>
<dbReference type="STRING" id="1499687.BN1080_00525"/>
<comment type="similarity">
    <text evidence="2">Belongs to the CPA3 antiporters (TC 2.A.63) subunit C family.</text>
</comment>
<dbReference type="OrthoDB" id="9799219at2"/>
<dbReference type="Gene3D" id="1.10.287.3510">
    <property type="match status" value="1"/>
</dbReference>
<feature type="transmembrane region" description="Helical" evidence="7">
    <location>
        <begin position="6"/>
        <end position="21"/>
    </location>
</feature>
<dbReference type="AlphaFoldDB" id="A0A098EIH8"/>
<comment type="subcellular location">
    <subcellularLocation>
        <location evidence="1">Cell membrane</location>
        <topology evidence="1">Multi-pass membrane protein</topology>
    </subcellularLocation>
</comment>
<dbReference type="Pfam" id="PF00420">
    <property type="entry name" value="Oxidored_q2"/>
    <property type="match status" value="1"/>
</dbReference>
<evidence type="ECO:0000313" key="9">
    <source>
        <dbReference type="Proteomes" id="UP000043699"/>
    </source>
</evidence>
<dbReference type="InterPro" id="IPR039428">
    <property type="entry name" value="NUOK/Mnh_C1-like"/>
</dbReference>
<keyword evidence="3" id="KW-1003">Cell membrane</keyword>
<evidence type="ECO:0000256" key="7">
    <source>
        <dbReference type="SAM" id="Phobius"/>
    </source>
</evidence>
<name>A0A098EIH8_9BACL</name>
<dbReference type="NCBIfam" id="NF006372">
    <property type="entry name" value="PRK08600.1"/>
    <property type="match status" value="1"/>
</dbReference>
<evidence type="ECO:0000256" key="6">
    <source>
        <dbReference type="ARBA" id="ARBA00023136"/>
    </source>
</evidence>
<reference evidence="8 9" key="1">
    <citation type="submission" date="2014-09" db="EMBL/GenBank/DDBJ databases">
        <authorList>
            <person name="Urmite Genomes Urmite Genomes"/>
        </authorList>
    </citation>
    <scope>NUCLEOTIDE SEQUENCE [LARGE SCALE GENOMIC DNA]</scope>
    <source>
        <strain evidence="8 9">ES2</strain>
    </source>
</reference>